<name>A0A074ZVL6_OPIVI</name>
<keyword evidence="2" id="KW-1185">Reference proteome</keyword>
<sequence>MFYLNPNFTVFDLQMSVFLETFDLFCKSVPLNTLEQQGMPLEVSASNLRNALIMRLLKTLRQGTAGFALLGAHQIGAVPKFPSTICST</sequence>
<proteinExistence type="predicted"/>
<evidence type="ECO:0000313" key="2">
    <source>
        <dbReference type="Proteomes" id="UP000054324"/>
    </source>
</evidence>
<dbReference type="GeneID" id="20316473"/>
<dbReference type="KEGG" id="ovi:T265_02285"/>
<dbReference type="CTD" id="20316473"/>
<dbReference type="RefSeq" id="XP_009164753.1">
    <property type="nucleotide sequence ID" value="XM_009166489.1"/>
</dbReference>
<dbReference type="EMBL" id="KL596645">
    <property type="protein sequence ID" value="KER31518.1"/>
    <property type="molecule type" value="Genomic_DNA"/>
</dbReference>
<accession>A0A074ZVL6</accession>
<organism evidence="1 2">
    <name type="scientific">Opisthorchis viverrini</name>
    <name type="common">Southeast Asian liver fluke</name>
    <dbReference type="NCBI Taxonomy" id="6198"/>
    <lineage>
        <taxon>Eukaryota</taxon>
        <taxon>Metazoa</taxon>
        <taxon>Spiralia</taxon>
        <taxon>Lophotrochozoa</taxon>
        <taxon>Platyhelminthes</taxon>
        <taxon>Trematoda</taxon>
        <taxon>Digenea</taxon>
        <taxon>Opisthorchiida</taxon>
        <taxon>Opisthorchiata</taxon>
        <taxon>Opisthorchiidae</taxon>
        <taxon>Opisthorchis</taxon>
    </lineage>
</organism>
<reference evidence="1 2" key="1">
    <citation type="submission" date="2013-11" db="EMBL/GenBank/DDBJ databases">
        <title>Opisthorchis viverrini - life in the bile duct.</title>
        <authorList>
            <person name="Young N.D."/>
            <person name="Nagarajan N."/>
            <person name="Lin S.J."/>
            <person name="Korhonen P.K."/>
            <person name="Jex A.R."/>
            <person name="Hall R.S."/>
            <person name="Safavi-Hemami H."/>
            <person name="Kaewkong W."/>
            <person name="Bertrand D."/>
            <person name="Gao S."/>
            <person name="Seet Q."/>
            <person name="Wongkham S."/>
            <person name="Teh B.T."/>
            <person name="Wongkham C."/>
            <person name="Intapan P.M."/>
            <person name="Maleewong W."/>
            <person name="Yang X."/>
            <person name="Hu M."/>
            <person name="Wang Z."/>
            <person name="Hofmann A."/>
            <person name="Sternberg P.W."/>
            <person name="Tan P."/>
            <person name="Wang J."/>
            <person name="Gasser R.B."/>
        </authorList>
    </citation>
    <scope>NUCLEOTIDE SEQUENCE [LARGE SCALE GENOMIC DNA]</scope>
</reference>
<dbReference type="AlphaFoldDB" id="A0A074ZVL6"/>
<protein>
    <submittedName>
        <fullName evidence="1">Uncharacterized protein</fullName>
    </submittedName>
</protein>
<dbReference type="Proteomes" id="UP000054324">
    <property type="component" value="Unassembled WGS sequence"/>
</dbReference>
<gene>
    <name evidence="1" type="ORF">T265_02285</name>
</gene>
<evidence type="ECO:0000313" key="1">
    <source>
        <dbReference type="EMBL" id="KER31518.1"/>
    </source>
</evidence>